<keyword evidence="6" id="KW-0862">Zinc</keyword>
<dbReference type="CDD" id="cd03143">
    <property type="entry name" value="A4_beta-galactosidase_middle_domain"/>
    <property type="match status" value="1"/>
</dbReference>
<keyword evidence="5 8" id="KW-0378">Hydrolase</keyword>
<feature type="active site" description="Nucleophile" evidence="9">
    <location>
        <position position="330"/>
    </location>
</feature>
<dbReference type="GO" id="GO:0009341">
    <property type="term" value="C:beta-galactosidase complex"/>
    <property type="evidence" value="ECO:0007669"/>
    <property type="project" value="InterPro"/>
</dbReference>
<feature type="binding site" evidence="10">
    <location>
        <position position="169"/>
    </location>
    <ligand>
        <name>substrate</name>
    </ligand>
</feature>
<dbReference type="GO" id="GO:0004565">
    <property type="term" value="F:beta-galactosidase activity"/>
    <property type="evidence" value="ECO:0007669"/>
    <property type="project" value="UniProtKB-EC"/>
</dbReference>
<keyword evidence="4" id="KW-0479">Metal-binding</keyword>
<protein>
    <recommendedName>
        <fullName evidence="3 8">Beta-galactosidase</fullName>
        <shortName evidence="8">Beta-gal</shortName>
        <ecNumber evidence="3 8">3.2.1.23</ecNumber>
    </recommendedName>
</protein>
<dbReference type="Gene3D" id="3.20.20.80">
    <property type="entry name" value="Glycosidases"/>
    <property type="match status" value="1"/>
</dbReference>
<dbReference type="OrthoDB" id="9800974at2"/>
<dbReference type="RefSeq" id="WP_120708363.1">
    <property type="nucleotide sequence ID" value="NZ_CP032695.1"/>
</dbReference>
<dbReference type="InterPro" id="IPR003476">
    <property type="entry name" value="Glyco_hydro_42"/>
</dbReference>
<dbReference type="AlphaFoldDB" id="A0A387FXQ1"/>
<dbReference type="PANTHER" id="PTHR36447:SF2">
    <property type="entry name" value="BETA-GALACTOSIDASE YESZ"/>
    <property type="match status" value="1"/>
</dbReference>
<sequence length="721" mass="81069">MILQEPDTVSVSSSTKDLSVWRTIKTDRFLVGVPHYPEHVDESYWERDAKRMVEAGFNVVRLGEFAWHLFEPTLGTFDFDLFDRAIAVLGRHGLSTIMCTPTATPPRWLTAAHPEILRVDGNGRKMSHGSRQHADTVSPVFREHSKRITRAMAEHYRDNPYVVGWQTDNELNTSMPESFSPSTLKEFQAYLADKYGTIDKLNFAWGGDFWATAYDDFSQLVLPLDFAPTFPSPGHLQDYHRFLAFATARFQHDQVEILRATKADWFIFHNLGGLRDIDFRGQFSTDLDFVGYDIYPMLYDEFQRIGNHAKVQALHLDICRGFSGNYIVPEQQSGFGSQPGFCTLTPEPGEMRRMAMSSVARGADGLMFFRWRPAHFGAEIYWMGVIDHDDVPRHRYDEAKRFATEMTMLKDKILGTYVRMDVGIAGADFDNQEAHKTYSIGLPSPQDDAVLLHQYCYDRGIACGFIHPEDDLSRLKLLYVPHWVMWKDGWTERLEAFARDGGTVIIGARTGTRDENNHVIRETAPGSSLSRLTGVKVEDFGRLTAPGANGLFDVMSRSGGLVIPPNRPAESHRRVRRFTIGNRELEAAHFYENLVIADDVEVVATWSNRYAEGVPMATSRNVGKGRVLYLGTYLTPDLTAAAADRTFADAGVEPLIADLPGGVEVTMRQNDERRLLFIQNYVDQRAELTGVPAGVNLLDGGKPVLGALSLEAYGCAIVELS</sequence>
<evidence type="ECO:0000256" key="1">
    <source>
        <dbReference type="ARBA" id="ARBA00001412"/>
    </source>
</evidence>
<evidence type="ECO:0000256" key="5">
    <source>
        <dbReference type="ARBA" id="ARBA00022801"/>
    </source>
</evidence>
<dbReference type="InterPro" id="IPR029062">
    <property type="entry name" value="Class_I_gatase-like"/>
</dbReference>
<dbReference type="InterPro" id="IPR013738">
    <property type="entry name" value="Beta_galactosidase_Trimer"/>
</dbReference>
<evidence type="ECO:0000256" key="9">
    <source>
        <dbReference type="PIRSR" id="PIRSR001084-1"/>
    </source>
</evidence>
<dbReference type="InterPro" id="IPR013780">
    <property type="entry name" value="Glyco_hydro_b"/>
</dbReference>
<dbReference type="SUPFAM" id="SSF51445">
    <property type="entry name" value="(Trans)glycosidases"/>
    <property type="match status" value="1"/>
</dbReference>
<comment type="similarity">
    <text evidence="2 8">Belongs to the glycosyl hydrolase 42 family.</text>
</comment>
<feature type="binding site" evidence="10">
    <location>
        <position position="131"/>
    </location>
    <ligand>
        <name>substrate</name>
    </ligand>
</feature>
<evidence type="ECO:0000256" key="8">
    <source>
        <dbReference type="PIRNR" id="PIRNR001084"/>
    </source>
</evidence>
<feature type="domain" description="Beta-galactosidase trimerisation" evidence="12">
    <location>
        <begin position="453"/>
        <end position="544"/>
    </location>
</feature>
<dbReference type="Gene3D" id="2.60.40.1180">
    <property type="entry name" value="Golgi alpha-mannosidase II"/>
    <property type="match status" value="1"/>
</dbReference>
<proteinExistence type="inferred from homology"/>
<evidence type="ECO:0000256" key="3">
    <source>
        <dbReference type="ARBA" id="ARBA00012756"/>
    </source>
</evidence>
<accession>A0A387FXQ1</accession>
<keyword evidence="14" id="KW-0614">Plasmid</keyword>
<evidence type="ECO:0000256" key="7">
    <source>
        <dbReference type="ARBA" id="ARBA00023295"/>
    </source>
</evidence>
<evidence type="ECO:0000259" key="13">
    <source>
        <dbReference type="Pfam" id="PF08533"/>
    </source>
</evidence>
<dbReference type="PIRSF" id="PIRSF001084">
    <property type="entry name" value="B-galactosidase"/>
    <property type="match status" value="1"/>
</dbReference>
<dbReference type="InterPro" id="IPR017853">
    <property type="entry name" value="GH"/>
</dbReference>
<evidence type="ECO:0000256" key="6">
    <source>
        <dbReference type="ARBA" id="ARBA00022833"/>
    </source>
</evidence>
<dbReference type="Gene3D" id="3.40.50.880">
    <property type="match status" value="1"/>
</dbReference>
<dbReference type="GO" id="GO:0046872">
    <property type="term" value="F:metal ion binding"/>
    <property type="evidence" value="ECO:0007669"/>
    <property type="project" value="UniProtKB-KW"/>
</dbReference>
<dbReference type="Pfam" id="PF08533">
    <property type="entry name" value="Glyco_hydro_42C"/>
    <property type="match status" value="1"/>
</dbReference>
<keyword evidence="7 8" id="KW-0326">Glycosidase</keyword>
<reference evidence="14 15" key="1">
    <citation type="submission" date="2018-10" db="EMBL/GenBank/DDBJ databases">
        <title>Rhizobium etli, R. leguminosarum and a new Rhizobium genospecies from Phaseolus dumosus.</title>
        <authorList>
            <person name="Ramirez-Puebla S.T."/>
            <person name="Rogel-Hernandez M.A."/>
            <person name="Guerrero G."/>
            <person name="Ormeno-Orrillo E."/>
            <person name="Martinez-Romero J.C."/>
            <person name="Negrete-Yankelevich S."/>
            <person name="Martinez-Romero E."/>
        </authorList>
    </citation>
    <scope>NUCLEOTIDE SEQUENCE [LARGE SCALE GENOMIC DNA]</scope>
    <source>
        <strain evidence="14 15">CCGE525</strain>
        <plasmid evidence="15">prccge525c</plasmid>
    </source>
</reference>
<name>A0A387FXQ1_9HYPH</name>
<dbReference type="Pfam" id="PF02449">
    <property type="entry name" value="Glyco_hydro_42"/>
    <property type="match status" value="1"/>
</dbReference>
<evidence type="ECO:0000256" key="10">
    <source>
        <dbReference type="PIRSR" id="PIRSR001084-2"/>
    </source>
</evidence>
<comment type="catalytic activity">
    <reaction evidence="1 8">
        <text>Hydrolysis of terminal non-reducing beta-D-galactose residues in beta-D-galactosides.</text>
        <dbReference type="EC" id="3.2.1.23"/>
    </reaction>
</comment>
<dbReference type="Pfam" id="PF08532">
    <property type="entry name" value="Glyco_hydro_42M"/>
    <property type="match status" value="1"/>
</dbReference>
<feature type="domain" description="Beta-galactosidase C-terminal" evidence="13">
    <location>
        <begin position="662"/>
        <end position="719"/>
    </location>
</feature>
<dbReference type="InterPro" id="IPR013529">
    <property type="entry name" value="Glyco_hydro_42_N"/>
</dbReference>
<feature type="domain" description="Glycoside hydrolase family 42 N-terminal" evidence="11">
    <location>
        <begin position="36"/>
        <end position="407"/>
    </location>
</feature>
<organism evidence="14 15">
    <name type="scientific">Rhizobium jaguaris</name>
    <dbReference type="NCBI Taxonomy" id="1312183"/>
    <lineage>
        <taxon>Bacteria</taxon>
        <taxon>Pseudomonadati</taxon>
        <taxon>Pseudomonadota</taxon>
        <taxon>Alphaproteobacteria</taxon>
        <taxon>Hyphomicrobiales</taxon>
        <taxon>Rhizobiaceae</taxon>
        <taxon>Rhizobium/Agrobacterium group</taxon>
        <taxon>Rhizobium</taxon>
    </lineage>
</organism>
<gene>
    <name evidence="14" type="ORF">CCGE525_32945</name>
</gene>
<dbReference type="SUPFAM" id="SSF52317">
    <property type="entry name" value="Class I glutamine amidotransferase-like"/>
    <property type="match status" value="1"/>
</dbReference>
<geneLocation type="plasmid" evidence="15">
    <name>prccge525c</name>
</geneLocation>
<dbReference type="KEGG" id="rjg:CCGE525_32945"/>
<evidence type="ECO:0000256" key="4">
    <source>
        <dbReference type="ARBA" id="ARBA00022723"/>
    </source>
</evidence>
<feature type="active site" description="Proton donor" evidence="9">
    <location>
        <position position="170"/>
    </location>
</feature>
<dbReference type="EC" id="3.2.1.23" evidence="3 8"/>
<evidence type="ECO:0000256" key="2">
    <source>
        <dbReference type="ARBA" id="ARBA00005940"/>
    </source>
</evidence>
<dbReference type="GO" id="GO:0006012">
    <property type="term" value="P:galactose metabolic process"/>
    <property type="evidence" value="ECO:0007669"/>
    <property type="project" value="InterPro"/>
</dbReference>
<dbReference type="EMBL" id="CP032695">
    <property type="protein sequence ID" value="AYG63459.1"/>
    <property type="molecule type" value="Genomic_DNA"/>
</dbReference>
<evidence type="ECO:0000259" key="12">
    <source>
        <dbReference type="Pfam" id="PF08532"/>
    </source>
</evidence>
<dbReference type="InterPro" id="IPR013739">
    <property type="entry name" value="Beta_galactosidase_C"/>
</dbReference>
<evidence type="ECO:0000259" key="11">
    <source>
        <dbReference type="Pfam" id="PF02449"/>
    </source>
</evidence>
<evidence type="ECO:0000313" key="14">
    <source>
        <dbReference type="EMBL" id="AYG63459.1"/>
    </source>
</evidence>
<dbReference type="Proteomes" id="UP000282195">
    <property type="component" value="Plasmid pRCCGE525c"/>
</dbReference>
<evidence type="ECO:0000313" key="15">
    <source>
        <dbReference type="Proteomes" id="UP000282195"/>
    </source>
</evidence>
<keyword evidence="15" id="KW-1185">Reference proteome</keyword>
<dbReference type="PANTHER" id="PTHR36447">
    <property type="entry name" value="BETA-GALACTOSIDASE GANA"/>
    <property type="match status" value="1"/>
</dbReference>